<dbReference type="Proteomes" id="UP000006426">
    <property type="component" value="Chromosome"/>
</dbReference>
<name>A0AAD0M120_PSEAV</name>
<reference evidence="1 2" key="1">
    <citation type="journal article" date="2011" name="PLoS Pathog.">
        <title>Dynamic evolution of pathogenicity revealed by sequencing and comparative genomics of 19 Pseudomonas syringae isolates.</title>
        <authorList>
            <person name="Baltrus D.A."/>
            <person name="Nishimura M.T."/>
            <person name="Romanchuk A."/>
            <person name="Chang J.H."/>
            <person name="Mukhtar M.S."/>
            <person name="Cherkis K."/>
            <person name="Roach J."/>
            <person name="Grant S.R."/>
            <person name="Jones C.D."/>
            <person name="Dangl J.L."/>
        </authorList>
    </citation>
    <scope>NUCLEOTIDE SEQUENCE [LARGE SCALE GENOMIC DNA]</scope>
    <source>
        <strain evidence="1 2">M301315</strain>
    </source>
</reference>
<gene>
    <name evidence="1" type="ORF">PLA107_018740</name>
</gene>
<sequence>MCQGWGQLAIFAAPPKQQNKRIADESSRLKGALVSENQLKFRQALEWFTLISDMGRDCYDPDIAEIFENKKARKAETLKGCDPHAYVESGIDTLRKFRRDSSGDPLSFPDGTLDKWLNLAELSLQKEKFNMQSVYEISVYKSLDSENLVQKERESPEDFRARLAALDKAKNDYARKSRSRDHDIAKKFIRSLDLPM</sequence>
<evidence type="ECO:0000313" key="2">
    <source>
        <dbReference type="Proteomes" id="UP000006426"/>
    </source>
</evidence>
<proteinExistence type="predicted"/>
<evidence type="ECO:0000313" key="1">
    <source>
        <dbReference type="EMBL" id="AXH57107.1"/>
    </source>
</evidence>
<dbReference type="AlphaFoldDB" id="A0AAD0M120"/>
<organism evidence="1 2">
    <name type="scientific">Pseudomonas amygdali pv. lachrymans str. M301315</name>
    <dbReference type="NCBI Taxonomy" id="629260"/>
    <lineage>
        <taxon>Bacteria</taxon>
        <taxon>Pseudomonadati</taxon>
        <taxon>Pseudomonadota</taxon>
        <taxon>Gammaproteobacteria</taxon>
        <taxon>Pseudomonadales</taxon>
        <taxon>Pseudomonadaceae</taxon>
        <taxon>Pseudomonas</taxon>
        <taxon>Pseudomonas amygdali</taxon>
    </lineage>
</organism>
<accession>A0AAD0M120</accession>
<protein>
    <submittedName>
        <fullName evidence="1">Uncharacterized protein</fullName>
    </submittedName>
</protein>
<dbReference type="EMBL" id="CP031225">
    <property type="protein sequence ID" value="AXH57107.1"/>
    <property type="molecule type" value="Genomic_DNA"/>
</dbReference>